<evidence type="ECO:0000256" key="3">
    <source>
        <dbReference type="ARBA" id="ARBA00022475"/>
    </source>
</evidence>
<gene>
    <name evidence="10" type="primary">LOC104772934</name>
</gene>
<accession>A0ABM0Y5C7</accession>
<evidence type="ECO:0000256" key="4">
    <source>
        <dbReference type="ARBA" id="ARBA00022692"/>
    </source>
</evidence>
<dbReference type="InterPro" id="IPR006702">
    <property type="entry name" value="CASP_dom"/>
</dbReference>
<name>A0ABM0Y5C7_CAMSA</name>
<evidence type="ECO:0000313" key="10">
    <source>
        <dbReference type="RefSeq" id="XP_010495793.1"/>
    </source>
</evidence>
<feature type="transmembrane region" description="Helical" evidence="7">
    <location>
        <begin position="194"/>
        <end position="215"/>
    </location>
</feature>
<keyword evidence="5 7" id="KW-1133">Transmembrane helix</keyword>
<proteinExistence type="inferred from homology"/>
<keyword evidence="3 7" id="KW-1003">Cell membrane</keyword>
<evidence type="ECO:0000313" key="9">
    <source>
        <dbReference type="Proteomes" id="UP000694864"/>
    </source>
</evidence>
<dbReference type="InterPro" id="IPR006459">
    <property type="entry name" value="CASP/CASPL"/>
</dbReference>
<evidence type="ECO:0000256" key="2">
    <source>
        <dbReference type="ARBA" id="ARBA00007651"/>
    </source>
</evidence>
<reference evidence="9" key="1">
    <citation type="journal article" date="2014" name="Nat. Commun.">
        <title>The emerging biofuel crop Camelina sativa retains a highly undifferentiated hexaploid genome structure.</title>
        <authorList>
            <person name="Kagale S."/>
            <person name="Koh C."/>
            <person name="Nixon J."/>
            <person name="Bollina V."/>
            <person name="Clarke W.E."/>
            <person name="Tuteja R."/>
            <person name="Spillane C."/>
            <person name="Robinson S.J."/>
            <person name="Links M.G."/>
            <person name="Clarke C."/>
            <person name="Higgins E.E."/>
            <person name="Huebert T."/>
            <person name="Sharpe A.G."/>
            <person name="Parkin I.A."/>
        </authorList>
    </citation>
    <scope>NUCLEOTIDE SEQUENCE [LARGE SCALE GENOMIC DNA]</scope>
    <source>
        <strain evidence="9">cv. DH55</strain>
    </source>
</reference>
<dbReference type="PANTHER" id="PTHR36488">
    <property type="entry name" value="CASP-LIKE PROTEIN 1U1"/>
    <property type="match status" value="1"/>
</dbReference>
<comment type="similarity">
    <text evidence="2 7">Belongs to the Casparian strip membrane proteins (CASP) family.</text>
</comment>
<dbReference type="InterPro" id="IPR044173">
    <property type="entry name" value="CASPL"/>
</dbReference>
<dbReference type="PANTHER" id="PTHR36488:SF12">
    <property type="entry name" value="CASP-LIKE PROTEIN"/>
    <property type="match status" value="1"/>
</dbReference>
<dbReference type="GeneID" id="104772934"/>
<evidence type="ECO:0000259" key="8">
    <source>
        <dbReference type="Pfam" id="PF04535"/>
    </source>
</evidence>
<reference evidence="10" key="2">
    <citation type="submission" date="2025-08" db="UniProtKB">
        <authorList>
            <consortium name="RefSeq"/>
        </authorList>
    </citation>
    <scope>IDENTIFICATION</scope>
    <source>
        <tissue evidence="10">Leaf</tissue>
    </source>
</reference>
<keyword evidence="9" id="KW-1185">Reference proteome</keyword>
<comment type="subcellular location">
    <subcellularLocation>
        <location evidence="1 7">Cell membrane</location>
        <topology evidence="1 7">Multi-pass membrane protein</topology>
    </subcellularLocation>
</comment>
<organism evidence="9 10">
    <name type="scientific">Camelina sativa</name>
    <name type="common">False flax</name>
    <name type="synonym">Myagrum sativum</name>
    <dbReference type="NCBI Taxonomy" id="90675"/>
    <lineage>
        <taxon>Eukaryota</taxon>
        <taxon>Viridiplantae</taxon>
        <taxon>Streptophyta</taxon>
        <taxon>Embryophyta</taxon>
        <taxon>Tracheophyta</taxon>
        <taxon>Spermatophyta</taxon>
        <taxon>Magnoliopsida</taxon>
        <taxon>eudicotyledons</taxon>
        <taxon>Gunneridae</taxon>
        <taxon>Pentapetalae</taxon>
        <taxon>rosids</taxon>
        <taxon>malvids</taxon>
        <taxon>Brassicales</taxon>
        <taxon>Brassicaceae</taxon>
        <taxon>Camelineae</taxon>
        <taxon>Camelina</taxon>
    </lineage>
</organism>
<protein>
    <recommendedName>
        <fullName evidence="7">CASP-like protein</fullName>
    </recommendedName>
</protein>
<comment type="subunit">
    <text evidence="7">Homodimer and heterodimers.</text>
</comment>
<dbReference type="RefSeq" id="XP_010495793.1">
    <property type="nucleotide sequence ID" value="XM_010497491.2"/>
</dbReference>
<feature type="transmembrane region" description="Helical" evidence="7">
    <location>
        <begin position="59"/>
        <end position="82"/>
    </location>
</feature>
<feature type="transmembrane region" description="Helical" evidence="7">
    <location>
        <begin position="102"/>
        <end position="128"/>
    </location>
</feature>
<evidence type="ECO:0000256" key="5">
    <source>
        <dbReference type="ARBA" id="ARBA00022989"/>
    </source>
</evidence>
<feature type="transmembrane region" description="Helical" evidence="7">
    <location>
        <begin position="140"/>
        <end position="167"/>
    </location>
</feature>
<evidence type="ECO:0000256" key="7">
    <source>
        <dbReference type="RuleBase" id="RU361233"/>
    </source>
</evidence>
<evidence type="ECO:0000256" key="1">
    <source>
        <dbReference type="ARBA" id="ARBA00004651"/>
    </source>
</evidence>
<dbReference type="Proteomes" id="UP000694864">
    <property type="component" value="Chromosome 3"/>
</dbReference>
<dbReference type="Pfam" id="PF04535">
    <property type="entry name" value="CASP_dom"/>
    <property type="match status" value="1"/>
</dbReference>
<feature type="domain" description="Casparian strip membrane protein" evidence="8">
    <location>
        <begin position="55"/>
        <end position="203"/>
    </location>
</feature>
<dbReference type="NCBIfam" id="TIGR01569">
    <property type="entry name" value="A_tha_TIGR01569"/>
    <property type="match status" value="1"/>
</dbReference>
<evidence type="ECO:0000256" key="6">
    <source>
        <dbReference type="ARBA" id="ARBA00023136"/>
    </source>
</evidence>
<keyword evidence="6 7" id="KW-0472">Membrane</keyword>
<sequence length="218" mass="23332">MEEAKHIEAGEAQRIEAGEAKHIQAREAQQGIEAGESSRSSRKVITFEPKLVINKGISVLGFILRLFAVFGTIGSALAMGTTHESVVSLSQLVLLKAKYSDLPTLMFFVVANAIAGGYLVLSLPVCIFHIFSTKAKTSRIILLVIDTVMLALVSSGASAATATVYLAHEGNTTANWPPICQQFDKFCERISGSLIGSFGALILLMLIVINSAISLSRH</sequence>
<keyword evidence="4 7" id="KW-0812">Transmembrane</keyword>